<evidence type="ECO:0000313" key="4">
    <source>
        <dbReference type="Proteomes" id="UP000628984"/>
    </source>
</evidence>
<dbReference type="CDD" id="cd04182">
    <property type="entry name" value="GT_2_like_f"/>
    <property type="match status" value="1"/>
</dbReference>
<evidence type="ECO:0000259" key="2">
    <source>
        <dbReference type="Pfam" id="PF12804"/>
    </source>
</evidence>
<keyword evidence="4" id="KW-1185">Reference proteome</keyword>
<reference evidence="3" key="2">
    <citation type="submission" date="2020-09" db="EMBL/GenBank/DDBJ databases">
        <authorList>
            <person name="Sun Q."/>
            <person name="Kim S."/>
        </authorList>
    </citation>
    <scope>NUCLEOTIDE SEQUENCE</scope>
    <source>
        <strain evidence="3">KCTC 23714</strain>
    </source>
</reference>
<feature type="domain" description="MobA-like NTP transferase" evidence="2">
    <location>
        <begin position="12"/>
        <end position="167"/>
    </location>
</feature>
<dbReference type="PANTHER" id="PTHR43777">
    <property type="entry name" value="MOLYBDENUM COFACTOR CYTIDYLYLTRANSFERASE"/>
    <property type="match status" value="1"/>
</dbReference>
<evidence type="ECO:0000313" key="3">
    <source>
        <dbReference type="EMBL" id="GGW21881.1"/>
    </source>
</evidence>
<dbReference type="Pfam" id="PF12804">
    <property type="entry name" value="NTP_transf_3"/>
    <property type="match status" value="1"/>
</dbReference>
<protein>
    <submittedName>
        <fullName evidence="3">Molybdopterin-guanine dinucleotide biosynthesis protein A</fullName>
    </submittedName>
</protein>
<evidence type="ECO:0000256" key="1">
    <source>
        <dbReference type="ARBA" id="ARBA00022842"/>
    </source>
</evidence>
<dbReference type="Gene3D" id="3.90.550.10">
    <property type="entry name" value="Spore Coat Polysaccharide Biosynthesis Protein SpsA, Chain A"/>
    <property type="match status" value="1"/>
</dbReference>
<dbReference type="PANTHER" id="PTHR43777:SF1">
    <property type="entry name" value="MOLYBDENUM COFACTOR CYTIDYLYLTRANSFERASE"/>
    <property type="match status" value="1"/>
</dbReference>
<accession>A0A918ILF1</accession>
<sequence length="201" mass="21069">MALRMTHLPLILILAAGAASRMRGGDKMLEQVAGVPQLRRIVNAACATGAPVRVALPPDRPLRAAALTGLACEQVLVANASAGMSASICAGIAGWTGAVMILPADMPDLDTPMLQRMLACHRQDPRALLRGSSGAEPGHPVLFPADLVPALRDLQGDAGARPVVQAAHNRLRLVPLPDRAALTDLDTPEDWAAWRAARPEA</sequence>
<gene>
    <name evidence="3" type="ORF">GCM10011452_03980</name>
</gene>
<dbReference type="SUPFAM" id="SSF53448">
    <property type="entry name" value="Nucleotide-diphospho-sugar transferases"/>
    <property type="match status" value="1"/>
</dbReference>
<dbReference type="GO" id="GO:0016779">
    <property type="term" value="F:nucleotidyltransferase activity"/>
    <property type="evidence" value="ECO:0007669"/>
    <property type="project" value="UniProtKB-ARBA"/>
</dbReference>
<proteinExistence type="predicted"/>
<dbReference type="InterPro" id="IPR025877">
    <property type="entry name" value="MobA-like_NTP_Trfase"/>
</dbReference>
<dbReference type="EMBL" id="BMYQ01000001">
    <property type="protein sequence ID" value="GGW21881.1"/>
    <property type="molecule type" value="Genomic_DNA"/>
</dbReference>
<organism evidence="3 4">
    <name type="scientific">Gemmobacter lanyuensis</name>
    <dbReference type="NCBI Taxonomy" id="1054497"/>
    <lineage>
        <taxon>Bacteria</taxon>
        <taxon>Pseudomonadati</taxon>
        <taxon>Pseudomonadota</taxon>
        <taxon>Alphaproteobacteria</taxon>
        <taxon>Rhodobacterales</taxon>
        <taxon>Paracoccaceae</taxon>
        <taxon>Gemmobacter</taxon>
    </lineage>
</organism>
<reference evidence="3" key="1">
    <citation type="journal article" date="2014" name="Int. J. Syst. Evol. Microbiol.">
        <title>Complete genome sequence of Corynebacterium casei LMG S-19264T (=DSM 44701T), isolated from a smear-ripened cheese.</title>
        <authorList>
            <consortium name="US DOE Joint Genome Institute (JGI-PGF)"/>
            <person name="Walter F."/>
            <person name="Albersmeier A."/>
            <person name="Kalinowski J."/>
            <person name="Ruckert C."/>
        </authorList>
    </citation>
    <scope>NUCLEOTIDE SEQUENCE</scope>
    <source>
        <strain evidence="3">KCTC 23714</strain>
    </source>
</reference>
<keyword evidence="1" id="KW-0460">Magnesium</keyword>
<comment type="caution">
    <text evidence="3">The sequence shown here is derived from an EMBL/GenBank/DDBJ whole genome shotgun (WGS) entry which is preliminary data.</text>
</comment>
<dbReference type="Proteomes" id="UP000628984">
    <property type="component" value="Unassembled WGS sequence"/>
</dbReference>
<name>A0A918ILF1_9RHOB</name>
<dbReference type="InterPro" id="IPR029044">
    <property type="entry name" value="Nucleotide-diphossugar_trans"/>
</dbReference>
<dbReference type="AlphaFoldDB" id="A0A918ILF1"/>